<evidence type="ECO:0000313" key="2">
    <source>
        <dbReference type="Proteomes" id="UP001211894"/>
    </source>
</evidence>
<evidence type="ECO:0008006" key="3">
    <source>
        <dbReference type="Google" id="ProtNLM"/>
    </source>
</evidence>
<comment type="caution">
    <text evidence="1">The sequence shown here is derived from an EMBL/GenBank/DDBJ whole genome shotgun (WGS) entry which is preliminary data.</text>
</comment>
<evidence type="ECO:0000313" key="1">
    <source>
        <dbReference type="EMBL" id="MDA7028202.1"/>
    </source>
</evidence>
<dbReference type="RefSeq" id="WP_271342020.1">
    <property type="nucleotide sequence ID" value="NZ_JAQKAB010000013.1"/>
</dbReference>
<organism evidence="1 2">
    <name type="scientific">Bacillus changyiensis</name>
    <dbReference type="NCBI Taxonomy" id="3004103"/>
    <lineage>
        <taxon>Bacteria</taxon>
        <taxon>Bacillati</taxon>
        <taxon>Bacillota</taxon>
        <taxon>Bacilli</taxon>
        <taxon>Bacillales</taxon>
        <taxon>Bacillaceae</taxon>
        <taxon>Bacillus</taxon>
    </lineage>
</organism>
<sequence>MKRNQLKINGSGSAAGGVYENVLISGEGTIGAGLDCLKFRTYGTSSLTGDAIVQAFHIHGETKVGGSLKADKIKIYGKTDIVGDVHTGEAVVRGAINVGGNLSADRCDIKGALAGKGNCEAESFELTGSVELDGLLNAGVIEIGLRFDKSSVREMGGTVINVKNKRGLFKPNGGFLSAQIIEGDDIYLENTSAQVVRGNRIYIGPSCQIETVEYKTELSVSKRANVGEKNQI</sequence>
<accession>A0ABT4X7D1</accession>
<dbReference type="Proteomes" id="UP001211894">
    <property type="component" value="Unassembled WGS sequence"/>
</dbReference>
<gene>
    <name evidence="1" type="ORF">PJ311_16640</name>
</gene>
<proteinExistence type="predicted"/>
<name>A0ABT4X7D1_9BACI</name>
<reference evidence="1 2" key="1">
    <citation type="submission" date="2023-01" db="EMBL/GenBank/DDBJ databases">
        <title>Bacillus changyiensis sp. nov., isolated from a coastal deposit.</title>
        <authorList>
            <person name="Xiao G."/>
            <person name="Lai Q."/>
            <person name="Hu Z."/>
            <person name="Shao Z."/>
        </authorList>
    </citation>
    <scope>NUCLEOTIDE SEQUENCE [LARGE SCALE GENOMIC DNA]</scope>
    <source>
        <strain evidence="1 2">CLL-7-23</strain>
    </source>
</reference>
<keyword evidence="2" id="KW-1185">Reference proteome</keyword>
<dbReference type="EMBL" id="JAQKAB010000013">
    <property type="protein sequence ID" value="MDA7028202.1"/>
    <property type="molecule type" value="Genomic_DNA"/>
</dbReference>
<protein>
    <recommendedName>
        <fullName evidence="3">Cytoplasmic protein</fullName>
    </recommendedName>
</protein>